<evidence type="ECO:0000313" key="1">
    <source>
        <dbReference type="EMBL" id="KAJ8374022.1"/>
    </source>
</evidence>
<accession>A0A9Q1G310</accession>
<keyword evidence="2" id="KW-1185">Reference proteome</keyword>
<dbReference type="EMBL" id="JAINUF010000002">
    <property type="protein sequence ID" value="KAJ8374022.1"/>
    <property type="molecule type" value="Genomic_DNA"/>
</dbReference>
<gene>
    <name evidence="1" type="ORF">SKAU_G00046020</name>
</gene>
<dbReference type="Proteomes" id="UP001152622">
    <property type="component" value="Chromosome 2"/>
</dbReference>
<organism evidence="1 2">
    <name type="scientific">Synaphobranchus kaupii</name>
    <name type="common">Kaup's arrowtooth eel</name>
    <dbReference type="NCBI Taxonomy" id="118154"/>
    <lineage>
        <taxon>Eukaryota</taxon>
        <taxon>Metazoa</taxon>
        <taxon>Chordata</taxon>
        <taxon>Craniata</taxon>
        <taxon>Vertebrata</taxon>
        <taxon>Euteleostomi</taxon>
        <taxon>Actinopterygii</taxon>
        <taxon>Neopterygii</taxon>
        <taxon>Teleostei</taxon>
        <taxon>Anguilliformes</taxon>
        <taxon>Synaphobranchidae</taxon>
        <taxon>Synaphobranchus</taxon>
    </lineage>
</organism>
<dbReference type="AlphaFoldDB" id="A0A9Q1G310"/>
<proteinExistence type="predicted"/>
<protein>
    <submittedName>
        <fullName evidence="1">Uncharacterized protein</fullName>
    </submittedName>
</protein>
<sequence>MMAVEMAAACVPLRVPKGELSERWRLTRLTSAPSGTGEIRESCHGLTARPAPNGWPGPIQKLYLKQVSSQHSYYLDSTVTSAQCPIHKVDLRLTQTNESSGQLTIVSENGREDEVFYGDNRPALGVRRLPFTMLS</sequence>
<reference evidence="1" key="1">
    <citation type="journal article" date="2023" name="Science">
        <title>Genome structures resolve the early diversification of teleost fishes.</title>
        <authorList>
            <person name="Parey E."/>
            <person name="Louis A."/>
            <person name="Montfort J."/>
            <person name="Bouchez O."/>
            <person name="Roques C."/>
            <person name="Iampietro C."/>
            <person name="Lluch J."/>
            <person name="Castinel A."/>
            <person name="Donnadieu C."/>
            <person name="Desvignes T."/>
            <person name="Floi Bucao C."/>
            <person name="Jouanno E."/>
            <person name="Wen M."/>
            <person name="Mejri S."/>
            <person name="Dirks R."/>
            <person name="Jansen H."/>
            <person name="Henkel C."/>
            <person name="Chen W.J."/>
            <person name="Zahm M."/>
            <person name="Cabau C."/>
            <person name="Klopp C."/>
            <person name="Thompson A.W."/>
            <person name="Robinson-Rechavi M."/>
            <person name="Braasch I."/>
            <person name="Lecointre G."/>
            <person name="Bobe J."/>
            <person name="Postlethwait J.H."/>
            <person name="Berthelot C."/>
            <person name="Roest Crollius H."/>
            <person name="Guiguen Y."/>
        </authorList>
    </citation>
    <scope>NUCLEOTIDE SEQUENCE</scope>
    <source>
        <strain evidence="1">WJC10195</strain>
    </source>
</reference>
<name>A0A9Q1G310_SYNKA</name>
<comment type="caution">
    <text evidence="1">The sequence shown here is derived from an EMBL/GenBank/DDBJ whole genome shotgun (WGS) entry which is preliminary data.</text>
</comment>
<evidence type="ECO:0000313" key="2">
    <source>
        <dbReference type="Proteomes" id="UP001152622"/>
    </source>
</evidence>